<protein>
    <submittedName>
        <fullName evidence="1">Uncharacterized protein</fullName>
    </submittedName>
</protein>
<organism evidence="1">
    <name type="scientific">Rhizophora mucronata</name>
    <name type="common">Asiatic mangrove</name>
    <dbReference type="NCBI Taxonomy" id="61149"/>
    <lineage>
        <taxon>Eukaryota</taxon>
        <taxon>Viridiplantae</taxon>
        <taxon>Streptophyta</taxon>
        <taxon>Embryophyta</taxon>
        <taxon>Tracheophyta</taxon>
        <taxon>Spermatophyta</taxon>
        <taxon>Magnoliopsida</taxon>
        <taxon>eudicotyledons</taxon>
        <taxon>Gunneridae</taxon>
        <taxon>Pentapetalae</taxon>
        <taxon>rosids</taxon>
        <taxon>fabids</taxon>
        <taxon>Malpighiales</taxon>
        <taxon>Rhizophoraceae</taxon>
        <taxon>Rhizophora</taxon>
    </lineage>
</organism>
<dbReference type="EMBL" id="GGEC01061916">
    <property type="protein sequence ID" value="MBX42400.1"/>
    <property type="molecule type" value="Transcribed_RNA"/>
</dbReference>
<proteinExistence type="predicted"/>
<evidence type="ECO:0000313" key="1">
    <source>
        <dbReference type="EMBL" id="MBX42400.1"/>
    </source>
</evidence>
<sequence length="37" mass="4334">MIKQRYKKVVKINLTSYRSRLDEVVKGGIWELRIGGV</sequence>
<accession>A0A2P2NJ20</accession>
<name>A0A2P2NJ20_RHIMU</name>
<dbReference type="AlphaFoldDB" id="A0A2P2NJ20"/>
<reference evidence="1" key="1">
    <citation type="submission" date="2018-02" db="EMBL/GenBank/DDBJ databases">
        <title>Rhizophora mucronata_Transcriptome.</title>
        <authorList>
            <person name="Meera S.P."/>
            <person name="Sreeshan A."/>
            <person name="Augustine A."/>
        </authorList>
    </citation>
    <scope>NUCLEOTIDE SEQUENCE</scope>
    <source>
        <tissue evidence="1">Leaf</tissue>
    </source>
</reference>